<evidence type="ECO:0000313" key="3">
    <source>
        <dbReference type="Proteomes" id="UP000053105"/>
    </source>
</evidence>
<dbReference type="EMBL" id="KQ435802">
    <property type="protein sequence ID" value="KOX73202.1"/>
    <property type="molecule type" value="Genomic_DNA"/>
</dbReference>
<dbReference type="STRING" id="166423.A0A0N0U4Q8"/>
<proteinExistence type="predicted"/>
<dbReference type="Proteomes" id="UP000053105">
    <property type="component" value="Unassembled WGS sequence"/>
</dbReference>
<reference evidence="2 3" key="1">
    <citation type="submission" date="2015-07" db="EMBL/GenBank/DDBJ databases">
        <title>The genome of Melipona quadrifasciata.</title>
        <authorList>
            <person name="Pan H."/>
            <person name="Kapheim K."/>
        </authorList>
    </citation>
    <scope>NUCLEOTIDE SEQUENCE [LARGE SCALE GENOMIC DNA]</scope>
    <source>
        <strain evidence="2">0111107301</strain>
        <tissue evidence="2">Whole body</tissue>
    </source>
</reference>
<dbReference type="AlphaFoldDB" id="A0A0N0U4Q8"/>
<dbReference type="OrthoDB" id="7614231at2759"/>
<accession>A0A0N0U4Q8</accession>
<evidence type="ECO:0000313" key="2">
    <source>
        <dbReference type="EMBL" id="KOX73202.1"/>
    </source>
</evidence>
<dbReference type="PANTHER" id="PTHR33327">
    <property type="entry name" value="ENDONUCLEASE"/>
    <property type="match status" value="1"/>
</dbReference>
<evidence type="ECO:0000259" key="1">
    <source>
        <dbReference type="Pfam" id="PF23055"/>
    </source>
</evidence>
<gene>
    <name evidence="2" type="ORF">WN51_01793</name>
</gene>
<feature type="domain" description="DUF7041" evidence="1">
    <location>
        <begin position="26"/>
        <end position="108"/>
    </location>
</feature>
<name>A0A0N0U4Q8_9HYME</name>
<keyword evidence="3" id="KW-1185">Reference proteome</keyword>
<protein>
    <recommendedName>
        <fullName evidence="1">DUF7041 domain-containing protein</fullName>
    </recommendedName>
</protein>
<sequence>MTTRGNTRAQANEGSSTGSSAEFKLVPFWPERPKLWFLRAEQKFASRNITDDQSKYDHVMDCLSWQQMDEVMDIIRRPPESGKYEALKEAILRRLTESQSRKIQRLLEREDIGDRTPSEFLRYIRTQAGETVSDDFLKPLWADRLPPLTRAVLAASNVPLDQLAAIADSIEENVQRTSTVSEVKEDRILR</sequence>
<organism evidence="2 3">
    <name type="scientific">Melipona quadrifasciata</name>
    <dbReference type="NCBI Taxonomy" id="166423"/>
    <lineage>
        <taxon>Eukaryota</taxon>
        <taxon>Metazoa</taxon>
        <taxon>Ecdysozoa</taxon>
        <taxon>Arthropoda</taxon>
        <taxon>Hexapoda</taxon>
        <taxon>Insecta</taxon>
        <taxon>Pterygota</taxon>
        <taxon>Neoptera</taxon>
        <taxon>Endopterygota</taxon>
        <taxon>Hymenoptera</taxon>
        <taxon>Apocrita</taxon>
        <taxon>Aculeata</taxon>
        <taxon>Apoidea</taxon>
        <taxon>Anthophila</taxon>
        <taxon>Apidae</taxon>
        <taxon>Melipona</taxon>
    </lineage>
</organism>
<dbReference type="PANTHER" id="PTHR33327:SF3">
    <property type="entry name" value="RNA-DIRECTED DNA POLYMERASE"/>
    <property type="match status" value="1"/>
</dbReference>
<dbReference type="InterPro" id="IPR055469">
    <property type="entry name" value="DUF7041"/>
</dbReference>
<dbReference type="Pfam" id="PF23055">
    <property type="entry name" value="DUF7041"/>
    <property type="match status" value="1"/>
</dbReference>